<dbReference type="InterPro" id="IPR003737">
    <property type="entry name" value="GlcNAc_PI_deacetylase-related"/>
</dbReference>
<accession>A0A1B6DQ22</accession>
<dbReference type="GO" id="GO:0016020">
    <property type="term" value="C:membrane"/>
    <property type="evidence" value="ECO:0007669"/>
    <property type="project" value="GOC"/>
</dbReference>
<keyword evidence="3" id="KW-0472">Membrane</keyword>
<keyword evidence="3" id="KW-0812">Transmembrane</keyword>
<evidence type="ECO:0000256" key="1">
    <source>
        <dbReference type="ARBA" id="ARBA00006066"/>
    </source>
</evidence>
<reference evidence="4" key="1">
    <citation type="submission" date="2015-12" db="EMBL/GenBank/DDBJ databases">
        <title>De novo transcriptome assembly of four potential Pierce s Disease insect vectors from Arizona vineyards.</title>
        <authorList>
            <person name="Tassone E.E."/>
        </authorList>
    </citation>
    <scope>NUCLEOTIDE SEQUENCE</scope>
</reference>
<dbReference type="GO" id="GO:0006506">
    <property type="term" value="P:GPI anchor biosynthetic process"/>
    <property type="evidence" value="ECO:0007669"/>
    <property type="project" value="UniProtKB-UniPathway"/>
</dbReference>
<dbReference type="InterPro" id="IPR024078">
    <property type="entry name" value="LmbE-like_dom_sf"/>
</dbReference>
<feature type="transmembrane region" description="Helical" evidence="3">
    <location>
        <begin position="20"/>
        <end position="42"/>
    </location>
</feature>
<dbReference type="GO" id="GO:0000225">
    <property type="term" value="F:N-acetylglucosaminylphosphatidylinositol deacetylase activity"/>
    <property type="evidence" value="ECO:0007669"/>
    <property type="project" value="UniProtKB-EC"/>
</dbReference>
<name>A0A1B6DQ22_9HEMI</name>
<sequence>MIFQMMNVTELYFAFQDFAISILLTFGEVVWSIFICEVFLYIMRVMSFWPYPFLFPMTPEKRILLIITHIEDICIYFAPTIMKFLEIGNCEVFVMCLVDDTKNRFTFEEKRNMKYDFITSSTLLGIKESNIIFIVHQYTSQYQGIFFCGAYILNCIESYQVNYVFTFDPNGVSYHPDHTFLFHTISYLCLRKSIPEYCHVYKLKSVGFLRKYTCFFIDLLMSEWDSKYIFLISQNNFVKTKIALN</sequence>
<protein>
    <recommendedName>
        <fullName evidence="2">N-acetylglucosaminylphosphatidylinositol deacetylase</fullName>
        <ecNumber evidence="2">3.5.1.89</ecNumber>
    </recommendedName>
</protein>
<evidence type="ECO:0000256" key="2">
    <source>
        <dbReference type="ARBA" id="ARBA00012176"/>
    </source>
</evidence>
<dbReference type="PANTHER" id="PTHR12993:SF11">
    <property type="entry name" value="N-ACETYLGLUCOSAMINYL-PHOSPHATIDYLINOSITOL DE-N-ACETYLASE"/>
    <property type="match status" value="1"/>
</dbReference>
<dbReference type="GO" id="GO:0005783">
    <property type="term" value="C:endoplasmic reticulum"/>
    <property type="evidence" value="ECO:0007669"/>
    <property type="project" value="TreeGrafter"/>
</dbReference>
<dbReference type="PANTHER" id="PTHR12993">
    <property type="entry name" value="N-ACETYLGLUCOSAMINYL-PHOSPHATIDYLINOSITOL DE-N-ACETYLASE-RELATED"/>
    <property type="match status" value="1"/>
</dbReference>
<dbReference type="Gene3D" id="3.40.50.10320">
    <property type="entry name" value="LmbE-like"/>
    <property type="match status" value="1"/>
</dbReference>
<evidence type="ECO:0000313" key="4">
    <source>
        <dbReference type="EMBL" id="JAS27772.1"/>
    </source>
</evidence>
<gene>
    <name evidence="4" type="ORF">g.1711</name>
</gene>
<dbReference type="UniPathway" id="UPA00196"/>
<dbReference type="SUPFAM" id="SSF102588">
    <property type="entry name" value="LmbE-like"/>
    <property type="match status" value="1"/>
</dbReference>
<dbReference type="EC" id="3.5.1.89" evidence="2"/>
<dbReference type="EMBL" id="GEDC01009526">
    <property type="protein sequence ID" value="JAS27772.1"/>
    <property type="molecule type" value="Transcribed_RNA"/>
</dbReference>
<comment type="similarity">
    <text evidence="1">Belongs to the PIGL family.</text>
</comment>
<keyword evidence="3" id="KW-1133">Transmembrane helix</keyword>
<feature type="non-terminal residue" evidence="4">
    <location>
        <position position="245"/>
    </location>
</feature>
<dbReference type="AlphaFoldDB" id="A0A1B6DQ22"/>
<proteinExistence type="inferred from homology"/>
<evidence type="ECO:0000256" key="3">
    <source>
        <dbReference type="SAM" id="Phobius"/>
    </source>
</evidence>
<organism evidence="4">
    <name type="scientific">Clastoptera arizonana</name>
    <name type="common">Arizona spittle bug</name>
    <dbReference type="NCBI Taxonomy" id="38151"/>
    <lineage>
        <taxon>Eukaryota</taxon>
        <taxon>Metazoa</taxon>
        <taxon>Ecdysozoa</taxon>
        <taxon>Arthropoda</taxon>
        <taxon>Hexapoda</taxon>
        <taxon>Insecta</taxon>
        <taxon>Pterygota</taxon>
        <taxon>Neoptera</taxon>
        <taxon>Paraneoptera</taxon>
        <taxon>Hemiptera</taxon>
        <taxon>Auchenorrhyncha</taxon>
        <taxon>Cercopoidea</taxon>
        <taxon>Clastopteridae</taxon>
        <taxon>Clastoptera</taxon>
    </lineage>
</organism>